<dbReference type="InterPro" id="IPR012899">
    <property type="entry name" value="LTXXQ"/>
</dbReference>
<dbReference type="Proteomes" id="UP000017813">
    <property type="component" value="Unassembled WGS sequence"/>
</dbReference>
<evidence type="ECO:0000259" key="8">
    <source>
        <dbReference type="PROSITE" id="PS50006"/>
    </source>
</evidence>
<evidence type="ECO:0000313" key="10">
    <source>
        <dbReference type="Proteomes" id="UP000017813"/>
    </source>
</evidence>
<comment type="caution">
    <text evidence="9">The sequence shown here is derived from an EMBL/GenBank/DDBJ whole genome shotgun (WGS) entry which is preliminary data.</text>
</comment>
<evidence type="ECO:0000256" key="2">
    <source>
        <dbReference type="ARBA" id="ARBA00008441"/>
    </source>
</evidence>
<proteinExistence type="inferred from homology"/>
<evidence type="ECO:0000256" key="4">
    <source>
        <dbReference type="ARBA" id="ARBA00022764"/>
    </source>
</evidence>
<dbReference type="KEGG" id="smur:BWP33_03430"/>
<dbReference type="RefSeq" id="WP_002642906.1">
    <property type="nucleotide sequence ID" value="NZ_CP019448.1"/>
</dbReference>
<keyword evidence="5" id="KW-0175">Coiled coil</keyword>
<gene>
    <name evidence="9" type="ORF">HMPREF9021_01885</name>
</gene>
<feature type="compositionally biased region" description="Basic and acidic residues" evidence="6">
    <location>
        <begin position="29"/>
        <end position="52"/>
    </location>
</feature>
<dbReference type="PIRSF" id="PIRSF034445">
    <property type="entry name" value="CpxP_Spy"/>
    <property type="match status" value="1"/>
</dbReference>
<dbReference type="PANTHER" id="PTHR38102:SF1">
    <property type="entry name" value="PERIPLASMIC CHAPERONE SPY"/>
    <property type="match status" value="1"/>
</dbReference>
<feature type="coiled-coil region" evidence="5">
    <location>
        <begin position="116"/>
        <end position="143"/>
    </location>
</feature>
<dbReference type="PROSITE" id="PS50006">
    <property type="entry name" value="FHA_DOMAIN"/>
    <property type="match status" value="1"/>
</dbReference>
<organism evidence="9 10">
    <name type="scientific">Simonsiella muelleri ATCC 29453</name>
    <dbReference type="NCBI Taxonomy" id="641147"/>
    <lineage>
        <taxon>Bacteria</taxon>
        <taxon>Pseudomonadati</taxon>
        <taxon>Pseudomonadota</taxon>
        <taxon>Betaproteobacteria</taxon>
        <taxon>Neisseriales</taxon>
        <taxon>Neisseriaceae</taxon>
        <taxon>Simonsiella</taxon>
    </lineage>
</organism>
<keyword evidence="3 7" id="KW-0732">Signal</keyword>
<dbReference type="HOGENOM" id="CLU_1539031_0_0_4"/>
<dbReference type="Pfam" id="PF07813">
    <property type="entry name" value="LTXXQ"/>
    <property type="match status" value="1"/>
</dbReference>
<comment type="similarity">
    <text evidence="2">Belongs to the CpxP/Spy family.</text>
</comment>
<dbReference type="GO" id="GO:0051082">
    <property type="term" value="F:unfolded protein binding"/>
    <property type="evidence" value="ECO:0007669"/>
    <property type="project" value="TreeGrafter"/>
</dbReference>
<name>V9HL68_9NEIS</name>
<dbReference type="EMBL" id="ADCY02000060">
    <property type="protein sequence ID" value="EFG30257.1"/>
    <property type="molecule type" value="Genomic_DNA"/>
</dbReference>
<evidence type="ECO:0000256" key="3">
    <source>
        <dbReference type="ARBA" id="ARBA00022729"/>
    </source>
</evidence>
<keyword evidence="10" id="KW-1185">Reference proteome</keyword>
<dbReference type="PANTHER" id="PTHR38102">
    <property type="entry name" value="PERIPLASMIC CHAPERONE SPY"/>
    <property type="match status" value="1"/>
</dbReference>
<dbReference type="GO" id="GO:0030288">
    <property type="term" value="C:outer membrane-bounded periplasmic space"/>
    <property type="evidence" value="ECO:0007669"/>
    <property type="project" value="TreeGrafter"/>
</dbReference>
<accession>V9HL68</accession>
<protein>
    <recommendedName>
        <fullName evidence="8">FHA domain-containing protein</fullName>
    </recommendedName>
</protein>
<dbReference type="InterPro" id="IPR000253">
    <property type="entry name" value="FHA_dom"/>
</dbReference>
<reference evidence="9 10" key="1">
    <citation type="submission" date="2010-03" db="EMBL/GenBank/DDBJ databases">
        <authorList>
            <consortium name="The Broad Institute Genome Sequencing Platform"/>
            <person name="Ward D."/>
            <person name="Earl A."/>
            <person name="Feldgarden M."/>
            <person name="Gevers D."/>
            <person name="Young S."/>
            <person name="Zeng Q."/>
            <person name="Koehrsen M."/>
            <person name="Alvarado L."/>
            <person name="Berlin A.M."/>
            <person name="Borenstein D."/>
            <person name="Chapman S.B."/>
            <person name="Chen Z."/>
            <person name="Engels R."/>
            <person name="Freedman E."/>
            <person name="Gellesch M."/>
            <person name="Goldberg J."/>
            <person name="Griggs A."/>
            <person name="Gujja S."/>
            <person name="Heilman E.R."/>
            <person name="Heiman D.I."/>
            <person name="Hepburn T.A."/>
            <person name="Howarth C."/>
            <person name="Jen D."/>
            <person name="Larson L."/>
            <person name="Mehta T."/>
            <person name="Park D."/>
            <person name="Pearson M."/>
            <person name="Richards J."/>
            <person name="Roberts A."/>
            <person name="Saif S."/>
            <person name="Shea T.D."/>
            <person name="Shenoy N."/>
            <person name="Sisk P."/>
            <person name="Stolte C."/>
            <person name="Sykes S.N."/>
            <person name="Walk T."/>
            <person name="White J."/>
            <person name="Yandava C."/>
            <person name="Izard J."/>
            <person name="Baranova O.V."/>
            <person name="Blanton J.M."/>
            <person name="Tanner A.C."/>
            <person name="Dewhirst F."/>
            <person name="Haas B."/>
            <person name="Nusbaum C."/>
            <person name="Birren B."/>
        </authorList>
    </citation>
    <scope>NUCLEOTIDE SEQUENCE [LARGE SCALE GENOMIC DNA]</scope>
    <source>
        <strain evidence="9 10">ATCC 29453</strain>
    </source>
</reference>
<feature type="region of interest" description="Disordered" evidence="6">
    <location>
        <begin position="25"/>
        <end position="52"/>
    </location>
</feature>
<dbReference type="eggNOG" id="COG3678">
    <property type="taxonomic scope" value="Bacteria"/>
</dbReference>
<feature type="region of interest" description="Disordered" evidence="6">
    <location>
        <begin position="151"/>
        <end position="174"/>
    </location>
</feature>
<evidence type="ECO:0000313" key="9">
    <source>
        <dbReference type="EMBL" id="EFG30257.1"/>
    </source>
</evidence>
<reference evidence="9 10" key="2">
    <citation type="submission" date="2011-10" db="EMBL/GenBank/DDBJ databases">
        <title>The Genome Sequence of Simonsiella muelleri ATCC 29453.</title>
        <authorList>
            <consortium name="The Broad Institute Genome Sequencing Platform"/>
            <consortium name="The Broad Institute Genome Sequencing Center for Infectious Disease"/>
            <person name="Earl A."/>
            <person name="Ward D."/>
            <person name="Feldgarden M."/>
            <person name="Gevers D."/>
            <person name="Izard J."/>
            <person name="Baranova O.V."/>
            <person name="Blanton J.M."/>
            <person name="Tanner A.C."/>
            <person name="Dewhirst F."/>
            <person name="Young S.K."/>
            <person name="Zeng Q."/>
            <person name="Gargeya S."/>
            <person name="Fitzgerald M."/>
            <person name="Haas B."/>
            <person name="Abouelleil A."/>
            <person name="Alvarado L."/>
            <person name="Arachchi H.M."/>
            <person name="Berlin A."/>
            <person name="Brown A."/>
            <person name="Chapman S.B."/>
            <person name="Chen Z."/>
            <person name="Dunbar C."/>
            <person name="Freedman E."/>
            <person name="Gearin G."/>
            <person name="Goldberg J."/>
            <person name="Griggs A."/>
            <person name="Gujja S."/>
            <person name="Heiman D."/>
            <person name="Howarth C."/>
            <person name="Larson L."/>
            <person name="Lui A."/>
            <person name="MacDonald P.J.P."/>
            <person name="Montmayeur A."/>
            <person name="Murphy C."/>
            <person name="Neiman D."/>
            <person name="Pearson M."/>
            <person name="Priest M."/>
            <person name="Roberts A."/>
            <person name="Saif S."/>
            <person name="Shea T."/>
            <person name="Shenoy N."/>
            <person name="Sisk P."/>
            <person name="Stolte C."/>
            <person name="Sykes S."/>
            <person name="Wortman J."/>
            <person name="Nusbaum C."/>
            <person name="Birren B."/>
        </authorList>
    </citation>
    <scope>NUCLEOTIDE SEQUENCE [LARGE SCALE GENOMIC DNA]</scope>
    <source>
        <strain evidence="9 10">ATCC 29453</strain>
    </source>
</reference>
<feature type="domain" description="FHA" evidence="8">
    <location>
        <begin position="117"/>
        <end position="174"/>
    </location>
</feature>
<dbReference type="AlphaFoldDB" id="V9HL68"/>
<evidence type="ECO:0000256" key="7">
    <source>
        <dbReference type="SAM" id="SignalP"/>
    </source>
</evidence>
<feature type="chain" id="PRO_5030178969" description="FHA domain-containing protein" evidence="7">
    <location>
        <begin position="21"/>
        <end position="174"/>
    </location>
</feature>
<evidence type="ECO:0000256" key="6">
    <source>
        <dbReference type="SAM" id="MobiDB-lite"/>
    </source>
</evidence>
<evidence type="ECO:0000256" key="1">
    <source>
        <dbReference type="ARBA" id="ARBA00004418"/>
    </source>
</evidence>
<keyword evidence="4" id="KW-0574">Periplasm</keyword>
<evidence type="ECO:0000256" key="5">
    <source>
        <dbReference type="SAM" id="Coils"/>
    </source>
</evidence>
<feature type="signal peptide" evidence="7">
    <location>
        <begin position="1"/>
        <end position="20"/>
    </location>
</feature>
<comment type="subcellular location">
    <subcellularLocation>
        <location evidence="1">Periplasm</location>
    </subcellularLocation>
</comment>
<sequence length="174" mass="20160">MKKLSLVIISLLTTAGMAFAATDVNTHPTSDHHGKPPFGEMREHGKREKSDLPRGFEKLNLTEMQKSKIKAIVEADKPAQHPQMDEASFKQKIQARQAAEQKLMSNKNFDEAAARQMILERQQERMNMERNRAEHELQMLKKRHAIFQVLTPTQQKQLQDEQQSRMGNFLNRKK</sequence>
<dbReference type="STRING" id="641147.HMPREF9021_01885"/>
<dbReference type="Gene3D" id="1.20.120.1490">
    <property type="match status" value="1"/>
</dbReference>
<dbReference type="InterPro" id="IPR052211">
    <property type="entry name" value="Cpx_auxiliary_protein"/>
</dbReference>